<dbReference type="Gene3D" id="1.10.150.300">
    <property type="entry name" value="TGS-like domain"/>
    <property type="match status" value="1"/>
</dbReference>
<evidence type="ECO:0000313" key="4">
    <source>
        <dbReference type="Proteomes" id="UP000240080"/>
    </source>
</evidence>
<dbReference type="Gene3D" id="3.40.50.300">
    <property type="entry name" value="P-loop containing nucleotide triphosphate hydrolases"/>
    <property type="match status" value="1"/>
</dbReference>
<protein>
    <recommendedName>
        <fullName evidence="2">OBG-type G domain-containing protein</fullName>
    </recommendedName>
</protein>
<reference evidence="3" key="2">
    <citation type="submission" date="2025-08" db="UniProtKB">
        <authorList>
            <consortium name="Ensembl"/>
        </authorList>
    </citation>
    <scope>IDENTIFICATION</scope>
</reference>
<dbReference type="EMBL" id="AJFE02047875">
    <property type="status" value="NOT_ANNOTATED_CDS"/>
    <property type="molecule type" value="Genomic_DNA"/>
</dbReference>
<feature type="domain" description="OBG-type G" evidence="2">
    <location>
        <begin position="23"/>
        <end position="228"/>
    </location>
</feature>
<reference evidence="3 4" key="1">
    <citation type="journal article" date="2012" name="Nature">
        <title>The bonobo genome compared with the chimpanzee and human genomes.</title>
        <authorList>
            <person name="Prufer K."/>
            <person name="Munch K."/>
            <person name="Hellmann I."/>
            <person name="Akagi K."/>
            <person name="Miller J.R."/>
            <person name="Walenz B."/>
            <person name="Koren S."/>
            <person name="Sutton G."/>
            <person name="Kodira C."/>
            <person name="Winer R."/>
            <person name="Knight J.R."/>
            <person name="Mullikin J.C."/>
            <person name="Meader S.J."/>
            <person name="Ponting C.P."/>
            <person name="Lunter G."/>
            <person name="Higashino S."/>
            <person name="Hobolth A."/>
            <person name="Dutheil J."/>
            <person name="Karakoc E."/>
            <person name="Alkan C."/>
            <person name="Sajjadian S."/>
            <person name="Catacchio C.R."/>
            <person name="Ventura M."/>
            <person name="Marques-Bonet T."/>
            <person name="Eichler E.E."/>
            <person name="Andre C."/>
            <person name="Atencia R."/>
            <person name="Mugisha L."/>
            <person name="Junhold J."/>
            <person name="Patterson N."/>
            <person name="Siebauer M."/>
            <person name="Good J.M."/>
            <person name="Fischer A."/>
            <person name="Ptak S.E."/>
            <person name="Lachmann M."/>
            <person name="Symer D.E."/>
            <person name="Mailund T."/>
            <person name="Schierup M.H."/>
            <person name="Andres A.M."/>
            <person name="Kelso J."/>
            <person name="Paabo S."/>
        </authorList>
    </citation>
    <scope>NUCLEOTIDE SEQUENCE [LARGE SCALE GENOMIC DNA]</scope>
</reference>
<dbReference type="PANTHER" id="PTHR23305:SF11">
    <property type="entry name" value="OBG-LIKE ATPASE 1"/>
    <property type="match status" value="1"/>
</dbReference>
<keyword evidence="1" id="KW-0547">Nucleotide-binding</keyword>
<evidence type="ECO:0000313" key="3">
    <source>
        <dbReference type="Ensembl" id="ENSPPAP00000028919.1"/>
    </source>
</evidence>
<dbReference type="InterPro" id="IPR027417">
    <property type="entry name" value="P-loop_NTPase"/>
</dbReference>
<dbReference type="InterPro" id="IPR031167">
    <property type="entry name" value="G_OBG"/>
</dbReference>
<dbReference type="SUPFAM" id="SSF52540">
    <property type="entry name" value="P-loop containing nucleoside triphosphate hydrolases"/>
    <property type="match status" value="1"/>
</dbReference>
<evidence type="ECO:0000256" key="1">
    <source>
        <dbReference type="ARBA" id="ARBA00022741"/>
    </source>
</evidence>
<dbReference type="InterPro" id="IPR023192">
    <property type="entry name" value="TGS-like_dom_sf"/>
</dbReference>
<dbReference type="Proteomes" id="UP000240080">
    <property type="component" value="Chromosome 22"/>
</dbReference>
<accession>A0A2R9BGZ9</accession>
<dbReference type="GO" id="GO:0005737">
    <property type="term" value="C:cytoplasm"/>
    <property type="evidence" value="ECO:0007669"/>
    <property type="project" value="TreeGrafter"/>
</dbReference>
<organism evidence="3 4">
    <name type="scientific">Pan paniscus</name>
    <name type="common">Pygmy chimpanzee</name>
    <name type="synonym">Bonobo</name>
    <dbReference type="NCBI Taxonomy" id="9597"/>
    <lineage>
        <taxon>Eukaryota</taxon>
        <taxon>Metazoa</taxon>
        <taxon>Chordata</taxon>
        <taxon>Craniata</taxon>
        <taxon>Vertebrata</taxon>
        <taxon>Euteleostomi</taxon>
        <taxon>Mammalia</taxon>
        <taxon>Eutheria</taxon>
        <taxon>Euarchontoglires</taxon>
        <taxon>Primates</taxon>
        <taxon>Haplorrhini</taxon>
        <taxon>Catarrhini</taxon>
        <taxon>Hominidae</taxon>
        <taxon>Pan</taxon>
    </lineage>
</organism>
<dbReference type="PANTHER" id="PTHR23305">
    <property type="entry name" value="OBG GTPASE FAMILY"/>
    <property type="match status" value="1"/>
</dbReference>
<evidence type="ECO:0000259" key="2">
    <source>
        <dbReference type="PROSITE" id="PS51710"/>
    </source>
</evidence>
<dbReference type="PRINTS" id="PR00326">
    <property type="entry name" value="GTP1OBG"/>
</dbReference>
<proteinExistence type="predicted"/>
<dbReference type="Ensembl" id="ENSPPAT00000051767.1">
    <property type="protein sequence ID" value="ENSPPAP00000028919.1"/>
    <property type="gene ID" value="ENSPPAG00000037463.1"/>
</dbReference>
<dbReference type="GO" id="GO:0005525">
    <property type="term" value="F:GTP binding"/>
    <property type="evidence" value="ECO:0007669"/>
    <property type="project" value="InterPro"/>
</dbReference>
<dbReference type="InterPro" id="IPR006073">
    <property type="entry name" value="GTP-bd"/>
</dbReference>
<keyword evidence="4" id="KW-1185">Reference proteome</keyword>
<dbReference type="GO" id="GO:0016887">
    <property type="term" value="F:ATP hydrolysis activity"/>
    <property type="evidence" value="ECO:0007669"/>
    <property type="project" value="TreeGrafter"/>
</dbReference>
<reference evidence="3" key="3">
    <citation type="submission" date="2025-09" db="UniProtKB">
        <authorList>
            <consortium name="Ensembl"/>
        </authorList>
    </citation>
    <scope>IDENTIFICATION</scope>
</reference>
<sequence length="228" mass="25402">MPPQKGGDGIKPPPIIGRFGTSLKIGIVGLPNVGKSTFFNVLTNSQASAENFPFCTIDPNESRVPVPDERFDFLSSKIPAFLNVVDIAGLVKGAHNGQGLGNAFLSHFSACDGIFHLTRAFEDDDITHVEESVDPIRDIEIIHEELQGGDKKLKPEYDIMCKVKSWIEVLNKHLFLTSKPMVYLVNLSEKDYIRKKNKWLLESTDNKAEIILLKMQILSSSNLTHLNN</sequence>
<name>A0A2R9BGZ9_PANPA</name>
<dbReference type="Pfam" id="PF01926">
    <property type="entry name" value="MMR_HSR1"/>
    <property type="match status" value="1"/>
</dbReference>
<dbReference type="PROSITE" id="PS51710">
    <property type="entry name" value="G_OBG"/>
    <property type="match status" value="1"/>
</dbReference>
<dbReference type="AlphaFoldDB" id="A0A2R9BGZ9"/>
<dbReference type="FunFam" id="3.40.50.300:FF:003619">
    <property type="entry name" value="OLA1 isoform 9"/>
    <property type="match status" value="1"/>
</dbReference>
<dbReference type="GeneTree" id="ENSGT00390000000673"/>